<feature type="domain" description="Nephrocystin 3-like N-terminal" evidence="4">
    <location>
        <begin position="323"/>
        <end position="497"/>
    </location>
</feature>
<dbReference type="PANTHER" id="PTHR10039">
    <property type="entry name" value="AMELOGENIN"/>
    <property type="match status" value="1"/>
</dbReference>
<dbReference type="EMBL" id="JAGMUU010000028">
    <property type="protein sequence ID" value="KAH7120387.1"/>
    <property type="molecule type" value="Genomic_DNA"/>
</dbReference>
<dbReference type="PANTHER" id="PTHR10039:SF17">
    <property type="entry name" value="FUNGAL STAND N-TERMINAL GOODBYE DOMAIN-CONTAINING PROTEIN-RELATED"/>
    <property type="match status" value="1"/>
</dbReference>
<dbReference type="Pfam" id="PF17109">
    <property type="entry name" value="Goodbye"/>
    <property type="match status" value="1"/>
</dbReference>
<feature type="region of interest" description="Disordered" evidence="2">
    <location>
        <begin position="1338"/>
        <end position="1377"/>
    </location>
</feature>
<evidence type="ECO:0000256" key="2">
    <source>
        <dbReference type="SAM" id="MobiDB-lite"/>
    </source>
</evidence>
<organism evidence="5 6">
    <name type="scientific">Dactylonectria estremocensis</name>
    <dbReference type="NCBI Taxonomy" id="1079267"/>
    <lineage>
        <taxon>Eukaryota</taxon>
        <taxon>Fungi</taxon>
        <taxon>Dikarya</taxon>
        <taxon>Ascomycota</taxon>
        <taxon>Pezizomycotina</taxon>
        <taxon>Sordariomycetes</taxon>
        <taxon>Hypocreomycetidae</taxon>
        <taxon>Hypocreales</taxon>
        <taxon>Nectriaceae</taxon>
        <taxon>Dactylonectria</taxon>
    </lineage>
</organism>
<keyword evidence="6" id="KW-1185">Reference proteome</keyword>
<dbReference type="InterPro" id="IPR027417">
    <property type="entry name" value="P-loop_NTPase"/>
</dbReference>
<dbReference type="Pfam" id="PF24883">
    <property type="entry name" value="NPHP3_N"/>
    <property type="match status" value="1"/>
</dbReference>
<dbReference type="OrthoDB" id="448455at2759"/>
<gene>
    <name evidence="5" type="ORF">B0J13DRAFT_486099</name>
</gene>
<evidence type="ECO:0000313" key="6">
    <source>
        <dbReference type="Proteomes" id="UP000717696"/>
    </source>
</evidence>
<evidence type="ECO:0000256" key="1">
    <source>
        <dbReference type="ARBA" id="ARBA00022737"/>
    </source>
</evidence>
<dbReference type="Proteomes" id="UP000717696">
    <property type="component" value="Unassembled WGS sequence"/>
</dbReference>
<dbReference type="InterPro" id="IPR031350">
    <property type="entry name" value="Goodbye_dom"/>
</dbReference>
<comment type="caution">
    <text evidence="5">The sequence shown here is derived from an EMBL/GenBank/DDBJ whole genome shotgun (WGS) entry which is preliminary data.</text>
</comment>
<name>A0A9P9DK08_9HYPO</name>
<dbReference type="SUPFAM" id="SSF52540">
    <property type="entry name" value="P-loop containing nucleoside triphosphate hydrolases"/>
    <property type="match status" value="1"/>
</dbReference>
<keyword evidence="1" id="KW-0677">Repeat</keyword>
<reference evidence="5" key="1">
    <citation type="journal article" date="2021" name="Nat. Commun.">
        <title>Genetic determinants of endophytism in the Arabidopsis root mycobiome.</title>
        <authorList>
            <person name="Mesny F."/>
            <person name="Miyauchi S."/>
            <person name="Thiergart T."/>
            <person name="Pickel B."/>
            <person name="Atanasova L."/>
            <person name="Karlsson M."/>
            <person name="Huettel B."/>
            <person name="Barry K.W."/>
            <person name="Haridas S."/>
            <person name="Chen C."/>
            <person name="Bauer D."/>
            <person name="Andreopoulos W."/>
            <person name="Pangilinan J."/>
            <person name="LaButti K."/>
            <person name="Riley R."/>
            <person name="Lipzen A."/>
            <person name="Clum A."/>
            <person name="Drula E."/>
            <person name="Henrissat B."/>
            <person name="Kohler A."/>
            <person name="Grigoriev I.V."/>
            <person name="Martin F.M."/>
            <person name="Hacquard S."/>
        </authorList>
    </citation>
    <scope>NUCLEOTIDE SEQUENCE</scope>
    <source>
        <strain evidence="5">MPI-CAGE-AT-0021</strain>
    </source>
</reference>
<sequence length="1491" mass="169559">MTSEAGKKEVLDSIKDDNRDVADLWCDALEAYHGITGIQLERKFDNADAMIGFGVNEMKNFHKYRHNEKKVDKLRSLFAANIDFIESGAQQLIGAATPSFPPAAAIGTAVTYMLSACRQVSADYDIVVVFFEDMNSFLQRTVILETRMPKYKAYHNCLMDVFTAFLIMCGFAHKYIELGRFKKWFQNLILGQDGELGGARENMNTKLSRLQSATEFAILGNTEEIQKMNIELKKNQDSHTELLHRQRELLGDIQNATEHIRSDMEKLLEAFKEQSKQHKKEHGSSTVSERREPPSARRIRNGLPEVEGDIHKYHVLKETLVENTCSWIFSDPQWNEWMKHDESEGIRPILALNGEAGMGKSHLAACVYDKLWEMASNEPEGLTCVAHFYFSERQKSLSSFHSAIVTVIKQVVEQNEAVCQQVNAAYLRDDATFDVSDWHGLATELLFPCFSKRSTHRLYLVLDGMDEVQPVGLLDIVSFLKMVTQQELRISIFLTSRPCTLPPILEATSHIQLDVTREKGFEDLKMFMWNRLESLGELRKFGRYVKQRIADNLEQISPSMLHAEYMLARLNSLRREGPVLRNLERPTIPNLYDLYDNLLNSCVKRFSSSRQQITTLLLHLVAHSFRPLSLDEVTSLLEKLSDGEIVDTRELSEVFTFFLQVGDSGTDAEERARIEAMGGALTKVEELDKGHPLSTKLIYDDGKLPVNFRERSMQSFFCGSSSKWGKAHWEASEAHRQIFLVMARLVQPPDGAHLNGSHPPIRIYAAQHVLEHWQSIRPERHSDDQLLEVMDVLWELLNRSAFADMVEYNESEYLYAFFSGFERINLWANNIPPDNNFHLRKDARKWWGRVAEDNSETLLSLTKAHLRNLYQSKANTDALKAFNALRNSLNYSGRYGFLSAKAEENFPLARGGDEESPPKFRPEILGVPHLYADVEMGAQSYRVVAELMLHFKQRGPAGKMCGQALETWASLKILDENQRLENFKALVLMVQILSEQGRVQEAYQYVLTYSEDLNAAYISPSLKRAAYLTKARIEAKRRDIAAAARSFSTAKAVDPSELTTGDILSEQLSLYSDRKHDGSYMATLKSWTTPEQLIWMAWEYHEEGQARHSLLLNIAASTGETAFVTEVYDSVINYLDNVNAGAPLRIKLAKFYLRVSGDLGKARNVLDQVFNSRSTGHPYAITNYRPDWTFGLALTLQSEVLFHLFRTSCDPGAKQQLLEAMQSLTTSPLAMDVPHTTNSWMIRYGLTLAKMHLKMGPVLKFQTMLQEQINACIEGLTDDIAWNDGKNLLLLSEALFVLGSAVKDGEDLHKSSFIIFSAMFSHLSKSDKEDEESYLKKIEADEDESDEEDGGRASDAGAGSSSETKAREIEQPSEDEGDIVKTEAREYNCDGSCSPTTTFRRWGNNGAYYCYTCFCFLCSECYQLRGELLEGQRFCGKNHHVVKAPVRGWKGIKDGKLRIEGTEEVGFQDYLRKVRDELCQKAWKSFWLEEN</sequence>
<feature type="compositionally biased region" description="Low complexity" evidence="2">
    <location>
        <begin position="1353"/>
        <end position="1363"/>
    </location>
</feature>
<protein>
    <recommendedName>
        <fullName evidence="7">Fungal STAND N-terminal Goodbye domain-containing protein</fullName>
    </recommendedName>
</protein>
<evidence type="ECO:0000313" key="5">
    <source>
        <dbReference type="EMBL" id="KAH7120387.1"/>
    </source>
</evidence>
<evidence type="ECO:0000259" key="3">
    <source>
        <dbReference type="Pfam" id="PF17109"/>
    </source>
</evidence>
<feature type="compositionally biased region" description="Acidic residues" evidence="2">
    <location>
        <begin position="1340"/>
        <end position="1349"/>
    </location>
</feature>
<evidence type="ECO:0000259" key="4">
    <source>
        <dbReference type="Pfam" id="PF24883"/>
    </source>
</evidence>
<dbReference type="Gene3D" id="3.40.50.300">
    <property type="entry name" value="P-loop containing nucleotide triphosphate hydrolases"/>
    <property type="match status" value="1"/>
</dbReference>
<proteinExistence type="predicted"/>
<feature type="region of interest" description="Disordered" evidence="2">
    <location>
        <begin position="272"/>
        <end position="300"/>
    </location>
</feature>
<feature type="domain" description="Fungal STAND N-terminal Goodbye" evidence="3">
    <location>
        <begin position="25"/>
        <end position="141"/>
    </location>
</feature>
<dbReference type="InterPro" id="IPR056884">
    <property type="entry name" value="NPHP3-like_N"/>
</dbReference>
<accession>A0A9P9DK08</accession>
<evidence type="ECO:0008006" key="7">
    <source>
        <dbReference type="Google" id="ProtNLM"/>
    </source>
</evidence>